<keyword evidence="5" id="KW-0663">Pyridoxal phosphate</keyword>
<comment type="similarity">
    <text evidence="2">Belongs to the class-V pyridoxal-phosphate-dependent aminotransferase family. NifS/IscS subfamily.</text>
</comment>
<protein>
    <submittedName>
        <fullName evidence="10">Cysteine desulfurase</fullName>
    </submittedName>
</protein>
<accession>A0A0G0XQL8</accession>
<dbReference type="Gene3D" id="3.90.1150.10">
    <property type="entry name" value="Aspartate Aminotransferase, domain 1"/>
    <property type="match status" value="1"/>
</dbReference>
<dbReference type="InterPro" id="IPR016454">
    <property type="entry name" value="Cysteine_dSase"/>
</dbReference>
<dbReference type="PATRIC" id="fig|1619048.3.peg.357"/>
<evidence type="ECO:0000256" key="2">
    <source>
        <dbReference type="ARBA" id="ARBA00006490"/>
    </source>
</evidence>
<evidence type="ECO:0000256" key="3">
    <source>
        <dbReference type="ARBA" id="ARBA00022679"/>
    </source>
</evidence>
<comment type="catalytic activity">
    <reaction evidence="8">
        <text>(sulfur carrier)-H + L-cysteine = (sulfur carrier)-SH + L-alanine</text>
        <dbReference type="Rhea" id="RHEA:43892"/>
        <dbReference type="Rhea" id="RHEA-COMP:14737"/>
        <dbReference type="Rhea" id="RHEA-COMP:14739"/>
        <dbReference type="ChEBI" id="CHEBI:29917"/>
        <dbReference type="ChEBI" id="CHEBI:35235"/>
        <dbReference type="ChEBI" id="CHEBI:57972"/>
        <dbReference type="ChEBI" id="CHEBI:64428"/>
        <dbReference type="EC" id="2.8.1.7"/>
    </reaction>
</comment>
<evidence type="ECO:0000313" key="11">
    <source>
        <dbReference type="Proteomes" id="UP000034108"/>
    </source>
</evidence>
<dbReference type="Gene3D" id="1.10.260.50">
    <property type="match status" value="1"/>
</dbReference>
<proteinExistence type="inferred from homology"/>
<keyword evidence="6" id="KW-0408">Iron</keyword>
<dbReference type="PANTHER" id="PTHR11601:SF34">
    <property type="entry name" value="CYSTEINE DESULFURASE"/>
    <property type="match status" value="1"/>
</dbReference>
<dbReference type="InterPro" id="IPR015421">
    <property type="entry name" value="PyrdxlP-dep_Trfase_major"/>
</dbReference>
<dbReference type="AlphaFoldDB" id="A0A0G0XQL8"/>
<evidence type="ECO:0000256" key="1">
    <source>
        <dbReference type="ARBA" id="ARBA00001933"/>
    </source>
</evidence>
<gene>
    <name evidence="10" type="ORF">UU49_C0009G0002</name>
</gene>
<name>A0A0G0XQL8_9BACT</name>
<evidence type="ECO:0000256" key="7">
    <source>
        <dbReference type="ARBA" id="ARBA00023014"/>
    </source>
</evidence>
<dbReference type="SUPFAM" id="SSF53383">
    <property type="entry name" value="PLP-dependent transferases"/>
    <property type="match status" value="1"/>
</dbReference>
<dbReference type="Gene3D" id="3.40.640.10">
    <property type="entry name" value="Type I PLP-dependent aspartate aminotransferase-like (Major domain)"/>
    <property type="match status" value="1"/>
</dbReference>
<dbReference type="GO" id="GO:0046872">
    <property type="term" value="F:metal ion binding"/>
    <property type="evidence" value="ECO:0007669"/>
    <property type="project" value="UniProtKB-KW"/>
</dbReference>
<evidence type="ECO:0000256" key="5">
    <source>
        <dbReference type="ARBA" id="ARBA00022898"/>
    </source>
</evidence>
<comment type="caution">
    <text evidence="10">The sequence shown here is derived from an EMBL/GenBank/DDBJ whole genome shotgun (WGS) entry which is preliminary data.</text>
</comment>
<sequence>MTKQIYLDHAATTPLDKQVLKKMMPFLQNDFGNPSALYNLGRRSLKAIAEAKKIIADILACTPNEIIFTGGGTESDNLAVLGAARANRAAGNHIITTKIEHHAVLHACKQLEKEGFVITCLKPDKDGVITVEQIITAIKPDTILVTIMYANNEIGTIEPIAEIGKTLLKYNTTERQGKQRVLFHTDACQAAGTLDLNINRLHTDLLTLNGSKIYGPKGVGVLYKKKDVKIQPLIVGGGQEFGLRAGTENVAGIIGLAEALRLAQNDKEKENTRLIDLRGYFWRGLEKKIERIKLNGHAEKRLPNNLNVSILDVEGEAMLLYLDEKGIQAATGSACTSQSLEPSHVLLSIGLPYEMAHGSLRFTMGHSTTQADIDYVLKVLPDIVEKLREISPARLGMCESKKHPKYKQ</sequence>
<keyword evidence="7" id="KW-0411">Iron-sulfur</keyword>
<feature type="domain" description="Aminotransferase class V" evidence="9">
    <location>
        <begin position="5"/>
        <end position="376"/>
    </location>
</feature>
<dbReference type="InterPro" id="IPR000192">
    <property type="entry name" value="Aminotrans_V_dom"/>
</dbReference>
<dbReference type="Pfam" id="PF00266">
    <property type="entry name" value="Aminotran_5"/>
    <property type="match status" value="1"/>
</dbReference>
<keyword evidence="3" id="KW-0808">Transferase</keyword>
<comment type="cofactor">
    <cofactor evidence="1">
        <name>pyridoxal 5'-phosphate</name>
        <dbReference type="ChEBI" id="CHEBI:597326"/>
    </cofactor>
</comment>
<reference evidence="10 11" key="1">
    <citation type="journal article" date="2015" name="Nature">
        <title>rRNA introns, odd ribosomes, and small enigmatic genomes across a large radiation of phyla.</title>
        <authorList>
            <person name="Brown C.T."/>
            <person name="Hug L.A."/>
            <person name="Thomas B.C."/>
            <person name="Sharon I."/>
            <person name="Castelle C.J."/>
            <person name="Singh A."/>
            <person name="Wilkins M.J."/>
            <person name="Williams K.H."/>
            <person name="Banfield J.F."/>
        </authorList>
    </citation>
    <scope>NUCLEOTIDE SEQUENCE [LARGE SCALE GENOMIC DNA]</scope>
</reference>
<keyword evidence="4" id="KW-0479">Metal-binding</keyword>
<dbReference type="EMBL" id="LCAV01000009">
    <property type="protein sequence ID" value="KKR99165.1"/>
    <property type="molecule type" value="Genomic_DNA"/>
</dbReference>
<organism evidence="10 11">
    <name type="scientific">Candidatus Magasanikbacteria bacterium GW2011_GWC2_41_17</name>
    <dbReference type="NCBI Taxonomy" id="1619048"/>
    <lineage>
        <taxon>Bacteria</taxon>
        <taxon>Candidatus Magasanikiibacteriota</taxon>
    </lineage>
</organism>
<dbReference type="Proteomes" id="UP000034108">
    <property type="component" value="Unassembled WGS sequence"/>
</dbReference>
<evidence type="ECO:0000256" key="4">
    <source>
        <dbReference type="ARBA" id="ARBA00022723"/>
    </source>
</evidence>
<evidence type="ECO:0000313" key="10">
    <source>
        <dbReference type="EMBL" id="KKR99165.1"/>
    </source>
</evidence>
<evidence type="ECO:0000256" key="6">
    <source>
        <dbReference type="ARBA" id="ARBA00023004"/>
    </source>
</evidence>
<dbReference type="STRING" id="1619048.UU49_C0009G0002"/>
<dbReference type="FunFam" id="3.40.640.10:FF:000084">
    <property type="entry name" value="IscS-like cysteine desulfurase"/>
    <property type="match status" value="1"/>
</dbReference>
<evidence type="ECO:0000259" key="9">
    <source>
        <dbReference type="Pfam" id="PF00266"/>
    </source>
</evidence>
<evidence type="ECO:0000256" key="8">
    <source>
        <dbReference type="ARBA" id="ARBA00050776"/>
    </source>
</evidence>
<dbReference type="InterPro" id="IPR015422">
    <property type="entry name" value="PyrdxlP-dep_Trfase_small"/>
</dbReference>
<dbReference type="GO" id="GO:0051536">
    <property type="term" value="F:iron-sulfur cluster binding"/>
    <property type="evidence" value="ECO:0007669"/>
    <property type="project" value="UniProtKB-KW"/>
</dbReference>
<dbReference type="GO" id="GO:0031071">
    <property type="term" value="F:cysteine desulfurase activity"/>
    <property type="evidence" value="ECO:0007669"/>
    <property type="project" value="UniProtKB-EC"/>
</dbReference>
<dbReference type="PIRSF" id="PIRSF005572">
    <property type="entry name" value="NifS"/>
    <property type="match status" value="1"/>
</dbReference>
<dbReference type="InterPro" id="IPR015424">
    <property type="entry name" value="PyrdxlP-dep_Trfase"/>
</dbReference>
<dbReference type="PANTHER" id="PTHR11601">
    <property type="entry name" value="CYSTEINE DESULFURYLASE FAMILY MEMBER"/>
    <property type="match status" value="1"/>
</dbReference>